<evidence type="ECO:0000256" key="5">
    <source>
        <dbReference type="ARBA" id="ARBA00022553"/>
    </source>
</evidence>
<evidence type="ECO:0000256" key="8">
    <source>
        <dbReference type="ARBA" id="ARBA00022741"/>
    </source>
</evidence>
<dbReference type="SUPFAM" id="SSF55874">
    <property type="entry name" value="ATPase domain of HSP90 chaperone/DNA topoisomerase II/histidine kinase"/>
    <property type="match status" value="1"/>
</dbReference>
<dbReference type="Pfam" id="PF02518">
    <property type="entry name" value="HATPase_c"/>
    <property type="match status" value="1"/>
</dbReference>
<keyword evidence="10" id="KW-0067">ATP-binding</keyword>
<feature type="transmembrane region" description="Helical" evidence="14">
    <location>
        <begin position="366"/>
        <end position="384"/>
    </location>
</feature>
<dbReference type="CDD" id="cd00082">
    <property type="entry name" value="HisKA"/>
    <property type="match status" value="1"/>
</dbReference>
<evidence type="ECO:0000256" key="10">
    <source>
        <dbReference type="ARBA" id="ARBA00022840"/>
    </source>
</evidence>
<comment type="caution">
    <text evidence="16">The sequence shown here is derived from an EMBL/GenBank/DDBJ whole genome shotgun (WGS) entry which is preliminary data.</text>
</comment>
<dbReference type="InterPro" id="IPR003661">
    <property type="entry name" value="HisK_dim/P_dom"/>
</dbReference>
<dbReference type="Pfam" id="PF00512">
    <property type="entry name" value="HisKA"/>
    <property type="match status" value="1"/>
</dbReference>
<dbReference type="Proteomes" id="UP000297454">
    <property type="component" value="Unassembled WGS sequence"/>
</dbReference>
<dbReference type="SUPFAM" id="SSF47384">
    <property type="entry name" value="Homodimeric domain of signal transducing histidine kinase"/>
    <property type="match status" value="1"/>
</dbReference>
<keyword evidence="11 14" id="KW-1133">Transmembrane helix</keyword>
<evidence type="ECO:0000259" key="15">
    <source>
        <dbReference type="PROSITE" id="PS50109"/>
    </source>
</evidence>
<name>A0A4R9C087_9FIRM</name>
<keyword evidence="4" id="KW-1003">Cell membrane</keyword>
<keyword evidence="8" id="KW-0547">Nucleotide-binding</keyword>
<dbReference type="RefSeq" id="WP_134768868.1">
    <property type="nucleotide sequence ID" value="NZ_SCFR01000025.1"/>
</dbReference>
<dbReference type="InterPro" id="IPR036097">
    <property type="entry name" value="HisK_dim/P_sf"/>
</dbReference>
<evidence type="ECO:0000256" key="9">
    <source>
        <dbReference type="ARBA" id="ARBA00022777"/>
    </source>
</evidence>
<evidence type="ECO:0000256" key="14">
    <source>
        <dbReference type="SAM" id="Phobius"/>
    </source>
</evidence>
<reference evidence="16 17" key="1">
    <citation type="submission" date="2019-01" db="EMBL/GenBank/DDBJ databases">
        <title>Draft Genome Sequences of Helcococcus ovis Strains Isolated from the Uterus and Vagina of Dairy Cows with Metritis.</title>
        <authorList>
            <person name="Cunha F."/>
            <person name="Jeon S.J."/>
            <person name="Kutzer P."/>
            <person name="Galvao K.N."/>
        </authorList>
    </citation>
    <scope>NUCLEOTIDE SEQUENCE [LARGE SCALE GENOMIC DNA]</scope>
    <source>
        <strain evidence="16 17">KG-37</strain>
    </source>
</reference>
<dbReference type="InterPro" id="IPR003594">
    <property type="entry name" value="HATPase_dom"/>
</dbReference>
<evidence type="ECO:0000256" key="3">
    <source>
        <dbReference type="ARBA" id="ARBA00012438"/>
    </source>
</evidence>
<proteinExistence type="predicted"/>
<feature type="transmembrane region" description="Helical" evidence="14">
    <location>
        <begin position="197"/>
        <end position="217"/>
    </location>
</feature>
<keyword evidence="13 14" id="KW-0472">Membrane</keyword>
<evidence type="ECO:0000256" key="1">
    <source>
        <dbReference type="ARBA" id="ARBA00000085"/>
    </source>
</evidence>
<evidence type="ECO:0000256" key="12">
    <source>
        <dbReference type="ARBA" id="ARBA00023012"/>
    </source>
</evidence>
<feature type="domain" description="Histidine kinase" evidence="15">
    <location>
        <begin position="447"/>
        <end position="649"/>
    </location>
</feature>
<feature type="transmembrane region" description="Helical" evidence="14">
    <location>
        <begin position="229"/>
        <end position="251"/>
    </location>
</feature>
<dbReference type="PANTHER" id="PTHR45528:SF1">
    <property type="entry name" value="SENSOR HISTIDINE KINASE CPXA"/>
    <property type="match status" value="1"/>
</dbReference>
<protein>
    <recommendedName>
        <fullName evidence="3">histidine kinase</fullName>
        <ecNumber evidence="3">2.7.13.3</ecNumber>
    </recommendedName>
</protein>
<evidence type="ECO:0000256" key="6">
    <source>
        <dbReference type="ARBA" id="ARBA00022679"/>
    </source>
</evidence>
<keyword evidence="17" id="KW-1185">Reference proteome</keyword>
<dbReference type="SMART" id="SM00388">
    <property type="entry name" value="HisKA"/>
    <property type="match status" value="1"/>
</dbReference>
<accession>A0A4R9C087</accession>
<dbReference type="InterPro" id="IPR005467">
    <property type="entry name" value="His_kinase_dom"/>
</dbReference>
<organism evidence="16 17">
    <name type="scientific">Helcococcus ovis</name>
    <dbReference type="NCBI Taxonomy" id="72026"/>
    <lineage>
        <taxon>Bacteria</taxon>
        <taxon>Bacillati</taxon>
        <taxon>Bacillota</taxon>
        <taxon>Tissierellia</taxon>
        <taxon>Tissierellales</taxon>
        <taxon>Peptoniphilaceae</taxon>
        <taxon>Helcococcus</taxon>
    </lineage>
</organism>
<dbReference type="Gene3D" id="3.30.565.10">
    <property type="entry name" value="Histidine kinase-like ATPase, C-terminal domain"/>
    <property type="match status" value="1"/>
</dbReference>
<sequence length="656" mass="77048">MKKFSLRHSTHGIFSLIIVYILIVNLLNFSFNFDIRTNDYIERQKREYLLDNYIYKTIRFNELSFFNGSGYTNDLINYYIESEIDIEGKQEKNFTFNNIHKKTNNDKVDAIAKSIKNPAVLLKYDGNTETQVINDKNLSKIEEFILKVYKSAIQSEDIDSITERFKIKKLNAIYEINVENVTNVLNDLNKNLNINRILINFIFSSIASVIIFGMFSLFSRYEETRKNNIYGFLMKIPIEIFIILFFSIEFITRFLEKGIMYIFKEYNSMQFINIFLNILSIFIILSIILFVFYAVSCIKSLYYDGKESFMIKNSIIYRFLDGTFKILKYVLEKLFQNNIPNIIFWSIMFAIHLFLIYGLIGFRLMFIILFMVLSIVYYVLIRIINDFIKIENATDEIRKGNFNVNLDENKLYFRKISHNLNNINIILNEAVERELKSERTKTTLITNVSHDLKTPLTSIINYSDLASKNDNSIEDIKKYTSIIHEKSLKLKTLIDSLFEVSKISGKSVEVNKKTVDINEMINQMIGEWNDEFETKKLNVIFNSDSNKNEIFIDPNHMSRVLDNIFSNIYKYAKEDTRVYIDLIKYDRLKIIIKNISKYSLNISPEELKERFTRGDESRFTEGAGLGLAIASSLMEIQGCKFNLEIDGDLFKIIMVI</sequence>
<evidence type="ECO:0000256" key="2">
    <source>
        <dbReference type="ARBA" id="ARBA00004651"/>
    </source>
</evidence>
<dbReference type="GO" id="GO:0000155">
    <property type="term" value="F:phosphorelay sensor kinase activity"/>
    <property type="evidence" value="ECO:0007669"/>
    <property type="project" value="InterPro"/>
</dbReference>
<keyword evidence="5" id="KW-0597">Phosphoprotein</keyword>
<dbReference type="PANTHER" id="PTHR45528">
    <property type="entry name" value="SENSOR HISTIDINE KINASE CPXA"/>
    <property type="match status" value="1"/>
</dbReference>
<gene>
    <name evidence="16" type="ORF">EQF91_06675</name>
</gene>
<keyword evidence="6" id="KW-0808">Transferase</keyword>
<dbReference type="GO" id="GO:0005524">
    <property type="term" value="F:ATP binding"/>
    <property type="evidence" value="ECO:0007669"/>
    <property type="project" value="UniProtKB-KW"/>
</dbReference>
<dbReference type="GO" id="GO:0005886">
    <property type="term" value="C:plasma membrane"/>
    <property type="evidence" value="ECO:0007669"/>
    <property type="project" value="UniProtKB-SubCell"/>
</dbReference>
<evidence type="ECO:0000313" key="17">
    <source>
        <dbReference type="Proteomes" id="UP000297454"/>
    </source>
</evidence>
<feature type="transmembrane region" description="Helical" evidence="14">
    <location>
        <begin position="12"/>
        <end position="33"/>
    </location>
</feature>
<keyword evidence="7 14" id="KW-0812">Transmembrane</keyword>
<comment type="catalytic activity">
    <reaction evidence="1">
        <text>ATP + protein L-histidine = ADP + protein N-phospho-L-histidine.</text>
        <dbReference type="EC" id="2.7.13.3"/>
    </reaction>
</comment>
<feature type="transmembrane region" description="Helical" evidence="14">
    <location>
        <begin position="343"/>
        <end position="360"/>
    </location>
</feature>
<feature type="transmembrane region" description="Helical" evidence="14">
    <location>
        <begin position="271"/>
        <end position="295"/>
    </location>
</feature>
<evidence type="ECO:0000256" key="13">
    <source>
        <dbReference type="ARBA" id="ARBA00023136"/>
    </source>
</evidence>
<dbReference type="Gene3D" id="1.10.287.130">
    <property type="match status" value="1"/>
</dbReference>
<evidence type="ECO:0000256" key="7">
    <source>
        <dbReference type="ARBA" id="ARBA00022692"/>
    </source>
</evidence>
<evidence type="ECO:0000256" key="4">
    <source>
        <dbReference type="ARBA" id="ARBA00022475"/>
    </source>
</evidence>
<keyword evidence="12" id="KW-0902">Two-component regulatory system</keyword>
<keyword evidence="9 16" id="KW-0418">Kinase</keyword>
<comment type="subcellular location">
    <subcellularLocation>
        <location evidence="2">Cell membrane</location>
        <topology evidence="2">Multi-pass membrane protein</topology>
    </subcellularLocation>
</comment>
<dbReference type="AlphaFoldDB" id="A0A4R9C087"/>
<dbReference type="EMBL" id="SCFR01000025">
    <property type="protein sequence ID" value="TFF65061.1"/>
    <property type="molecule type" value="Genomic_DNA"/>
</dbReference>
<dbReference type="PROSITE" id="PS50109">
    <property type="entry name" value="HIS_KIN"/>
    <property type="match status" value="1"/>
</dbReference>
<evidence type="ECO:0000256" key="11">
    <source>
        <dbReference type="ARBA" id="ARBA00022989"/>
    </source>
</evidence>
<dbReference type="InterPro" id="IPR036890">
    <property type="entry name" value="HATPase_C_sf"/>
</dbReference>
<dbReference type="EC" id="2.7.13.3" evidence="3"/>
<dbReference type="InterPro" id="IPR050398">
    <property type="entry name" value="HssS/ArlS-like"/>
</dbReference>
<evidence type="ECO:0000313" key="16">
    <source>
        <dbReference type="EMBL" id="TFF65061.1"/>
    </source>
</evidence>